<accession>A0ABR7MCH2</accession>
<evidence type="ECO:0000313" key="2">
    <source>
        <dbReference type="EMBL" id="MBC6492667.1"/>
    </source>
</evidence>
<dbReference type="InterPro" id="IPR011486">
    <property type="entry name" value="BBP2"/>
</dbReference>
<feature type="signal peptide" evidence="1">
    <location>
        <begin position="1"/>
        <end position="19"/>
    </location>
</feature>
<keyword evidence="3" id="KW-1185">Reference proteome</keyword>
<dbReference type="Proteomes" id="UP000765802">
    <property type="component" value="Unassembled WGS sequence"/>
</dbReference>
<sequence>MKALIISILAIGMTTSVLAQDTDSMNNKLKWSVFADIYYSYDFNQPSNHEKVAFLYNHKRHNEINVNLAMVQATYQDDRYRGNIAMQAGTYTEYNYTTEQGLLKHIFQANAGIKLANKRELWLDVGIFPSHIGYESAITKDNWTLTRSLMAENSPYYEAGIKLGYTSKNEKWLISGMLLNGWQRIRRVDGNSTPAFGWQVRYSPNSATTINWSSFVGNDFPDSVRRWRYFNNLYCILQPNEKFGITLAFDIGMEQAGKASSRIHKWFTPNIVVRYAPNRNWEIALRGEYYRDENGVIIGTGTPDGFRSKGGSINIDRKINNYFLWRAEFRSLNNRDAIFNRNGSLVNNNSHFTTSLTMSF</sequence>
<evidence type="ECO:0000313" key="3">
    <source>
        <dbReference type="Proteomes" id="UP000765802"/>
    </source>
</evidence>
<comment type="caution">
    <text evidence="2">The sequence shown here is derived from an EMBL/GenBank/DDBJ whole genome shotgun (WGS) entry which is preliminary data.</text>
</comment>
<dbReference type="EMBL" id="MBUA01000029">
    <property type="protein sequence ID" value="MBC6492667.1"/>
    <property type="molecule type" value="Genomic_DNA"/>
</dbReference>
<proteinExistence type="predicted"/>
<organism evidence="2 3">
    <name type="scientific">Flavihumibacter stibioxidans</name>
    <dbReference type="NCBI Taxonomy" id="1834163"/>
    <lineage>
        <taxon>Bacteria</taxon>
        <taxon>Pseudomonadati</taxon>
        <taxon>Bacteroidota</taxon>
        <taxon>Chitinophagia</taxon>
        <taxon>Chitinophagales</taxon>
        <taxon>Chitinophagaceae</taxon>
        <taxon>Flavihumibacter</taxon>
    </lineage>
</organism>
<reference evidence="2 3" key="1">
    <citation type="submission" date="2016-07" db="EMBL/GenBank/DDBJ databases">
        <title>Genome analysis of Flavihumibacter stibioxidans YS-17.</title>
        <authorList>
            <person name="Shi K."/>
            <person name="Han Y."/>
            <person name="Wang G."/>
        </authorList>
    </citation>
    <scope>NUCLEOTIDE SEQUENCE [LARGE SCALE GENOMIC DNA]</scope>
    <source>
        <strain evidence="2 3">YS-17</strain>
    </source>
</reference>
<evidence type="ECO:0000256" key="1">
    <source>
        <dbReference type="SAM" id="SignalP"/>
    </source>
</evidence>
<protein>
    <recommendedName>
        <fullName evidence="4">Beta-barrel porin-2, OmpL-like. bbp2</fullName>
    </recommendedName>
</protein>
<dbReference type="RefSeq" id="WP_187257990.1">
    <property type="nucleotide sequence ID" value="NZ_JBHULF010000019.1"/>
</dbReference>
<feature type="chain" id="PRO_5045677689" description="Beta-barrel porin-2, OmpL-like. bbp2" evidence="1">
    <location>
        <begin position="20"/>
        <end position="360"/>
    </location>
</feature>
<keyword evidence="1" id="KW-0732">Signal</keyword>
<gene>
    <name evidence="2" type="ORF">BC349_16545</name>
</gene>
<dbReference type="Pfam" id="PF07642">
    <property type="entry name" value="BBP2"/>
    <property type="match status" value="1"/>
</dbReference>
<evidence type="ECO:0008006" key="4">
    <source>
        <dbReference type="Google" id="ProtNLM"/>
    </source>
</evidence>
<name>A0ABR7MCH2_9BACT</name>